<reference evidence="1 2" key="1">
    <citation type="journal article" date="2015" name="Genome Biol. Evol.">
        <title>Comparative Genomics of a Bacterivorous Green Alga Reveals Evolutionary Causalities and Consequences of Phago-Mixotrophic Mode of Nutrition.</title>
        <authorList>
            <person name="Burns J.A."/>
            <person name="Paasch A."/>
            <person name="Narechania A."/>
            <person name="Kim E."/>
        </authorList>
    </citation>
    <scope>NUCLEOTIDE SEQUENCE [LARGE SCALE GENOMIC DNA]</scope>
    <source>
        <strain evidence="1 2">PLY_AMNH</strain>
    </source>
</reference>
<dbReference type="AlphaFoldDB" id="A0AAE0EWA3"/>
<keyword evidence="2" id="KW-1185">Reference proteome</keyword>
<gene>
    <name evidence="1" type="ORF">CYMTET_47703</name>
</gene>
<protein>
    <submittedName>
        <fullName evidence="1">Uncharacterized protein</fullName>
    </submittedName>
</protein>
<sequence length="499" mass="56555">MQLDDENAMSMERSTLMHLAKKVDRVDETESPRLRLSVQQSKTDLFRMPTNTTFHDGETVESVYLDVGGSGVKWAFRTSENRIVQPFTTEKRDAPLDDTADIPLKKKMTRASVDGAVWDWSGGTVETPVGDLEYNAKLLEKLIPQTYDKVVRYARSVSRVGNGKRLPLIVTQAGDICGGRGHGRLKNGKSMDESHDFGASWTDEVPLTEVYKTISETLPDDVPMTVINDGFSHYLGFAELAKRTGEAIDFPALTMTFGSGLASVVTSTDGRIRTTPWKQGPDEWGIPRENQGYVYAKENGFHQKVGASTFLKPLINIKNTLEKQDITSERLLDLLRKFDEQVNYDEMIKDMRKLDDDLQKDIRKIERFFDSVQDYINHMVHEYKKLDDTSFKTLIFEGGAVGIDSTLFNSLFRMWEVKNDRAAFEGKIVLVDYDTAMTGNFFMEDSYESANGNSDNVVNALTVPFFYQLRVGPLQQSVFKKEMFVREYQVYGNAVVIVK</sequence>
<proteinExistence type="predicted"/>
<name>A0AAE0EWA3_9CHLO</name>
<organism evidence="1 2">
    <name type="scientific">Cymbomonas tetramitiformis</name>
    <dbReference type="NCBI Taxonomy" id="36881"/>
    <lineage>
        <taxon>Eukaryota</taxon>
        <taxon>Viridiplantae</taxon>
        <taxon>Chlorophyta</taxon>
        <taxon>Pyramimonadophyceae</taxon>
        <taxon>Pyramimonadales</taxon>
        <taxon>Pyramimonadaceae</taxon>
        <taxon>Cymbomonas</taxon>
    </lineage>
</organism>
<evidence type="ECO:0000313" key="1">
    <source>
        <dbReference type="EMBL" id="KAK3242544.1"/>
    </source>
</evidence>
<evidence type="ECO:0000313" key="2">
    <source>
        <dbReference type="Proteomes" id="UP001190700"/>
    </source>
</evidence>
<comment type="caution">
    <text evidence="1">The sequence shown here is derived from an EMBL/GenBank/DDBJ whole genome shotgun (WGS) entry which is preliminary data.</text>
</comment>
<dbReference type="Proteomes" id="UP001190700">
    <property type="component" value="Unassembled WGS sequence"/>
</dbReference>
<accession>A0AAE0EWA3</accession>
<dbReference type="EMBL" id="LGRX02033150">
    <property type="protein sequence ID" value="KAK3242544.1"/>
    <property type="molecule type" value="Genomic_DNA"/>
</dbReference>